<dbReference type="GO" id="GO:0046872">
    <property type="term" value="F:metal ion binding"/>
    <property type="evidence" value="ECO:0007669"/>
    <property type="project" value="UniProtKB-KW"/>
</dbReference>
<dbReference type="PANTHER" id="PTHR33337">
    <property type="entry name" value="GFA DOMAIN-CONTAINING PROTEIN"/>
    <property type="match status" value="1"/>
</dbReference>
<name>A0AA91Q1D2_CLALS</name>
<reference evidence="6 7" key="1">
    <citation type="submission" date="2017-04" db="EMBL/GenBank/DDBJ databases">
        <title>Draft genome of the yeast Clavispora lusitaniae type strain CBS 6936.</title>
        <authorList>
            <person name="Durrens P."/>
            <person name="Klopp C."/>
            <person name="Biteau N."/>
            <person name="Fitton-Ouhabi V."/>
            <person name="Dementhon K."/>
            <person name="Accoceberry I."/>
            <person name="Sherman D.J."/>
            <person name="Noel T."/>
        </authorList>
    </citation>
    <scope>NUCLEOTIDE SEQUENCE [LARGE SCALE GENOMIC DNA]</scope>
    <source>
        <strain evidence="6 7">CBS 6936</strain>
    </source>
</reference>
<keyword evidence="4" id="KW-0456">Lyase</keyword>
<evidence type="ECO:0000256" key="4">
    <source>
        <dbReference type="ARBA" id="ARBA00023239"/>
    </source>
</evidence>
<dbReference type="Pfam" id="PF04828">
    <property type="entry name" value="GFA"/>
    <property type="match status" value="1"/>
</dbReference>
<proteinExistence type="inferred from homology"/>
<evidence type="ECO:0000259" key="5">
    <source>
        <dbReference type="PROSITE" id="PS51891"/>
    </source>
</evidence>
<evidence type="ECO:0000313" key="7">
    <source>
        <dbReference type="Proteomes" id="UP000195602"/>
    </source>
</evidence>
<evidence type="ECO:0000256" key="3">
    <source>
        <dbReference type="ARBA" id="ARBA00022833"/>
    </source>
</evidence>
<dbReference type="Gene3D" id="3.90.1590.10">
    <property type="entry name" value="glutathione-dependent formaldehyde- activating enzyme (gfa)"/>
    <property type="match status" value="1"/>
</dbReference>
<dbReference type="Proteomes" id="UP000195602">
    <property type="component" value="Unassembled WGS sequence"/>
</dbReference>
<dbReference type="SUPFAM" id="SSF51316">
    <property type="entry name" value="Mss4-like"/>
    <property type="match status" value="1"/>
</dbReference>
<dbReference type="InterPro" id="IPR006913">
    <property type="entry name" value="CENP-V/GFA"/>
</dbReference>
<comment type="caution">
    <text evidence="6">The sequence shown here is derived from an EMBL/GenBank/DDBJ whole genome shotgun (WGS) entry which is preliminary data.</text>
</comment>
<dbReference type="PANTHER" id="PTHR33337:SF31">
    <property type="entry name" value="DUF636 DOMAIN PROTEIN (AFU_ORTHOLOGUE AFUA_2G12650)"/>
    <property type="match status" value="1"/>
</dbReference>
<dbReference type="AlphaFoldDB" id="A0AA91Q1D2"/>
<evidence type="ECO:0000313" key="6">
    <source>
        <dbReference type="EMBL" id="OVF09518.1"/>
    </source>
</evidence>
<dbReference type="GO" id="GO:0016846">
    <property type="term" value="F:carbon-sulfur lyase activity"/>
    <property type="evidence" value="ECO:0007669"/>
    <property type="project" value="InterPro"/>
</dbReference>
<comment type="similarity">
    <text evidence="1">Belongs to the Gfa family.</text>
</comment>
<dbReference type="EMBL" id="LYUB02000005">
    <property type="protein sequence ID" value="OVF09518.1"/>
    <property type="molecule type" value="Genomic_DNA"/>
</dbReference>
<gene>
    <name evidence="6" type="ORF">A9F13_05g03454</name>
</gene>
<accession>A0AA91Q1D2</accession>
<keyword evidence="3" id="KW-0862">Zinc</keyword>
<sequence>MSTSYKGSCVCGAIQLELTGGPKPSIICYCKDCRKSSGNLGQILSAYDSSSMKIIDAEMSLGDYVLTNTKSGKPKHKQFCKRCGCTIQYLTENMPGKSIIVTTLLENGFEDFTPIHALFEDGKDGYTKNVPCPFY</sequence>
<organism evidence="6 7">
    <name type="scientific">Clavispora lusitaniae</name>
    <name type="common">Candida lusitaniae</name>
    <dbReference type="NCBI Taxonomy" id="36911"/>
    <lineage>
        <taxon>Eukaryota</taxon>
        <taxon>Fungi</taxon>
        <taxon>Dikarya</taxon>
        <taxon>Ascomycota</taxon>
        <taxon>Saccharomycotina</taxon>
        <taxon>Pichiomycetes</taxon>
        <taxon>Metschnikowiaceae</taxon>
        <taxon>Clavispora</taxon>
    </lineage>
</organism>
<dbReference type="InterPro" id="IPR011057">
    <property type="entry name" value="Mss4-like_sf"/>
</dbReference>
<keyword evidence="2" id="KW-0479">Metal-binding</keyword>
<evidence type="ECO:0000256" key="1">
    <source>
        <dbReference type="ARBA" id="ARBA00005495"/>
    </source>
</evidence>
<evidence type="ECO:0000256" key="2">
    <source>
        <dbReference type="ARBA" id="ARBA00022723"/>
    </source>
</evidence>
<dbReference type="KEGG" id="clus:A9F13_05g03454"/>
<dbReference type="PROSITE" id="PS51891">
    <property type="entry name" value="CENP_V_GFA"/>
    <property type="match status" value="1"/>
</dbReference>
<protein>
    <submittedName>
        <fullName evidence="6">Aldehyde-activating protein</fullName>
    </submittedName>
</protein>
<feature type="domain" description="CENP-V/GFA" evidence="5">
    <location>
        <begin position="5"/>
        <end position="121"/>
    </location>
</feature>